<dbReference type="OrthoDB" id="9768177at2"/>
<keyword evidence="5 7" id="KW-0472">Membrane</keyword>
<feature type="domain" description="TonB-dependent receptor plug" evidence="9">
    <location>
        <begin position="133"/>
        <end position="228"/>
    </location>
</feature>
<evidence type="ECO:0000256" key="4">
    <source>
        <dbReference type="ARBA" id="ARBA00022692"/>
    </source>
</evidence>
<evidence type="ECO:0000256" key="3">
    <source>
        <dbReference type="ARBA" id="ARBA00022452"/>
    </source>
</evidence>
<dbReference type="Gene3D" id="2.60.40.1120">
    <property type="entry name" value="Carboxypeptidase-like, regulatory domain"/>
    <property type="match status" value="1"/>
</dbReference>
<keyword evidence="4 7" id="KW-0812">Transmembrane</keyword>
<dbReference type="InterPro" id="IPR037066">
    <property type="entry name" value="Plug_dom_sf"/>
</dbReference>
<dbReference type="NCBIfam" id="TIGR04057">
    <property type="entry name" value="SusC_RagA_signa"/>
    <property type="match status" value="1"/>
</dbReference>
<dbReference type="Pfam" id="PF13715">
    <property type="entry name" value="CarbopepD_reg_2"/>
    <property type="match status" value="1"/>
</dbReference>
<reference evidence="10 11" key="1">
    <citation type="submission" date="2018-07" db="EMBL/GenBank/DDBJ databases">
        <title>Dyadobacter roseus sp. nov., isolated from rose rhizosphere soil.</title>
        <authorList>
            <person name="Chen L."/>
        </authorList>
    </citation>
    <scope>NUCLEOTIDE SEQUENCE [LARGE SCALE GENOMIC DNA]</scope>
    <source>
        <strain evidence="10 11">RS19</strain>
    </source>
</reference>
<dbReference type="RefSeq" id="WP_115831429.1">
    <property type="nucleotide sequence ID" value="NZ_QNUL01000009.1"/>
</dbReference>
<sequence>MKTISIVNDCPKRAIQICCVLFVVILCSVMPLYAQTLQVKGRVVQASDKQSVPGVSILVKGTNVGTLSDADGRYELGVPAGGVLVFSSVGFSTQEIAPGSRTELNVEFSEDSKALSEVVVTALGIKKESRTVGYTTQDVAGSELVKARESNPINSLTGKIAGLTVGISSEMLARPQLVLRGNTDVLFVVDGVPINSDTWNISPDDIETYTVLKGPNAAALYGFRGQNGAILITTKKGSKDKRGFSIELNSSTMLDKGFVALPQVQNEYGAGSNYKYKFGDGPYDEGGTDRRPNVWGPRFEGQGVAQYDSPIGADGKRTLTPWIARGANNFQNFMQTGVLTNNNIAISSSGEKSDMRMSLSHTFQKGTSPNTQLQSVNFNLSAGYDFSSKIRLEGNINFNRQFTPNFPDVSYGPNSYTYMFMVYGSAHWDQADMRDYYKTPGKPGVQQYFQEYGRNNNPYFMAHEWLRGHYKNDVYGFAKLNYKVNDFISLSARTQITTWNLLRTEKLPTSMIIYGRDLKQGDYREDRRNLFENNTDVLATLNKNITPDINVSAVVGGNIRSFNYNSSYASTDYLIVPGVYNLSNSKNPKLAYNFQSDMSVLSAYYSADFSYKNLLTLSTTGRVDKLSTLPKGNKSYFYPSVSASTVVSDYINMPQVISFAKLRASYANVKGGLTNSTIGAAYLPSGQARPLEYGSEYYTSYDGPSYANQNTYTIKNLYNNTPSADYTGNLANSSLHAYSVESYEAGIDMKFLRNRLSLDVTYFQNDNGPRIFQLGVDPATGHTSRNINGLVTRKKGLEISLSGTPIKTANGLNWTVMANYSSYQERIKEIYEGANQILLKDHYYQIGDRLDEIYAYQLVRDREGNVIHNSGGLPLTSPTGTTYKQFAGHSNSKFVWGINNRFSYKALSLSFQFDGRVGGKILDEVWKDGYQSGRGADLTKGAFGEARMKEWEGVKTSNVLTGAYVGQGVMLTGGSPAFGENGQITNYDELEFAPNTKAVRVQSYALELYNLSTPFYISRSYLKLREVVIGYSIPARILGNSFVKGASVSLIGRNLLYFAARKDIDLDQYPSADIVNPPLQSPSTRKFGINLNVTF</sequence>
<organism evidence="10 11">
    <name type="scientific">Dyadobacter luteus</name>
    <dbReference type="NCBI Taxonomy" id="2259619"/>
    <lineage>
        <taxon>Bacteria</taxon>
        <taxon>Pseudomonadati</taxon>
        <taxon>Bacteroidota</taxon>
        <taxon>Cytophagia</taxon>
        <taxon>Cytophagales</taxon>
        <taxon>Spirosomataceae</taxon>
        <taxon>Dyadobacter</taxon>
    </lineage>
</organism>
<dbReference type="PROSITE" id="PS52016">
    <property type="entry name" value="TONB_DEPENDENT_REC_3"/>
    <property type="match status" value="1"/>
</dbReference>
<keyword evidence="2 7" id="KW-0813">Transport</keyword>
<proteinExistence type="inferred from homology"/>
<dbReference type="InterPro" id="IPR012910">
    <property type="entry name" value="Plug_dom"/>
</dbReference>
<evidence type="ECO:0000256" key="2">
    <source>
        <dbReference type="ARBA" id="ARBA00022448"/>
    </source>
</evidence>
<keyword evidence="3 7" id="KW-1134">Transmembrane beta strand</keyword>
<dbReference type="InterPro" id="IPR039426">
    <property type="entry name" value="TonB-dep_rcpt-like"/>
</dbReference>
<feature type="transmembrane region" description="Helical" evidence="8">
    <location>
        <begin position="14"/>
        <end position="34"/>
    </location>
</feature>
<name>A0A3D8YAV0_9BACT</name>
<dbReference type="SUPFAM" id="SSF56935">
    <property type="entry name" value="Porins"/>
    <property type="match status" value="1"/>
</dbReference>
<gene>
    <name evidence="10" type="ORF">DSL64_13480</name>
</gene>
<dbReference type="GO" id="GO:0009279">
    <property type="term" value="C:cell outer membrane"/>
    <property type="evidence" value="ECO:0007669"/>
    <property type="project" value="UniProtKB-SubCell"/>
</dbReference>
<evidence type="ECO:0000313" key="11">
    <source>
        <dbReference type="Proteomes" id="UP000256373"/>
    </source>
</evidence>
<evidence type="ECO:0000256" key="8">
    <source>
        <dbReference type="SAM" id="Phobius"/>
    </source>
</evidence>
<dbReference type="InterPro" id="IPR023997">
    <property type="entry name" value="TonB-dep_OMP_SusC/RagA_CS"/>
</dbReference>
<protein>
    <submittedName>
        <fullName evidence="10">SusC/RagA family TonB-linked outer membrane protein</fullName>
    </submittedName>
</protein>
<dbReference type="EMBL" id="QNUL01000009">
    <property type="protein sequence ID" value="REA60907.1"/>
    <property type="molecule type" value="Genomic_DNA"/>
</dbReference>
<dbReference type="Proteomes" id="UP000256373">
    <property type="component" value="Unassembled WGS sequence"/>
</dbReference>
<evidence type="ECO:0000259" key="9">
    <source>
        <dbReference type="Pfam" id="PF07715"/>
    </source>
</evidence>
<keyword evidence="11" id="KW-1185">Reference proteome</keyword>
<dbReference type="SUPFAM" id="SSF49464">
    <property type="entry name" value="Carboxypeptidase regulatory domain-like"/>
    <property type="match status" value="1"/>
</dbReference>
<evidence type="ECO:0000256" key="1">
    <source>
        <dbReference type="ARBA" id="ARBA00004571"/>
    </source>
</evidence>
<evidence type="ECO:0000256" key="5">
    <source>
        <dbReference type="ARBA" id="ARBA00023136"/>
    </source>
</evidence>
<comment type="caution">
    <text evidence="10">The sequence shown here is derived from an EMBL/GenBank/DDBJ whole genome shotgun (WGS) entry which is preliminary data.</text>
</comment>
<dbReference type="Gene3D" id="2.40.170.20">
    <property type="entry name" value="TonB-dependent receptor, beta-barrel domain"/>
    <property type="match status" value="1"/>
</dbReference>
<evidence type="ECO:0000313" key="10">
    <source>
        <dbReference type="EMBL" id="REA60907.1"/>
    </source>
</evidence>
<dbReference type="AlphaFoldDB" id="A0A3D8YAV0"/>
<accession>A0A3D8YAV0</accession>
<evidence type="ECO:0000256" key="7">
    <source>
        <dbReference type="PROSITE-ProRule" id="PRU01360"/>
    </source>
</evidence>
<dbReference type="NCBIfam" id="TIGR04056">
    <property type="entry name" value="OMP_RagA_SusC"/>
    <property type="match status" value="1"/>
</dbReference>
<dbReference type="Pfam" id="PF07715">
    <property type="entry name" value="Plug"/>
    <property type="match status" value="1"/>
</dbReference>
<dbReference type="Gene3D" id="2.170.130.10">
    <property type="entry name" value="TonB-dependent receptor, plug domain"/>
    <property type="match status" value="1"/>
</dbReference>
<keyword evidence="6 7" id="KW-0998">Cell outer membrane</keyword>
<dbReference type="InterPro" id="IPR023996">
    <property type="entry name" value="TonB-dep_OMP_SusC/RagA"/>
</dbReference>
<dbReference type="InterPro" id="IPR008969">
    <property type="entry name" value="CarboxyPept-like_regulatory"/>
</dbReference>
<keyword evidence="8" id="KW-1133">Transmembrane helix</keyword>
<dbReference type="InterPro" id="IPR036942">
    <property type="entry name" value="Beta-barrel_TonB_sf"/>
</dbReference>
<comment type="subcellular location">
    <subcellularLocation>
        <location evidence="1 7">Cell outer membrane</location>
        <topology evidence="1 7">Multi-pass membrane protein</topology>
    </subcellularLocation>
</comment>
<comment type="similarity">
    <text evidence="7">Belongs to the TonB-dependent receptor family.</text>
</comment>
<evidence type="ECO:0000256" key="6">
    <source>
        <dbReference type="ARBA" id="ARBA00023237"/>
    </source>
</evidence>